<dbReference type="Gene3D" id="3.30.230.120">
    <property type="match status" value="1"/>
</dbReference>
<dbReference type="InterPro" id="IPR013750">
    <property type="entry name" value="GHMP_kinase_C_dom"/>
</dbReference>
<keyword evidence="2" id="KW-0547">Nucleotide-binding</keyword>
<dbReference type="PIRSF" id="PIRSF036406">
    <property type="entry name" value="Hept_kin"/>
    <property type="match status" value="1"/>
</dbReference>
<evidence type="ECO:0000259" key="7">
    <source>
        <dbReference type="Pfam" id="PF08544"/>
    </source>
</evidence>
<dbReference type="PANTHER" id="PTHR32463:SF0">
    <property type="entry name" value="L-FUCOSE KINASE"/>
    <property type="match status" value="1"/>
</dbReference>
<dbReference type="AlphaFoldDB" id="A0A6L3ZKU0"/>
<dbReference type="SUPFAM" id="SSF55060">
    <property type="entry name" value="GHMP Kinase, C-terminal domain"/>
    <property type="match status" value="1"/>
</dbReference>
<evidence type="ECO:0000256" key="4">
    <source>
        <dbReference type="ARBA" id="ARBA00022840"/>
    </source>
</evidence>
<dbReference type="InterPro" id="IPR020568">
    <property type="entry name" value="Ribosomal_Su5_D2-typ_SF"/>
</dbReference>
<evidence type="ECO:0000259" key="6">
    <source>
        <dbReference type="Pfam" id="PF00288"/>
    </source>
</evidence>
<sequence length="327" mass="36197">MIITKTPFRISFVGGGSDLEAFYSTHPGAVLSTSIDKYMYISSHKFFEPDKIRTKYSETETVDRVEDLKHNLLRTILQRRQISGGIEISSIADVPAGTGMGSSSSFTVGVLHNLSAYQNQYVSKETLAKEACEIEIDILKEPIGKQDQYAAAYGGLNVIEFKPNGHVSVEPLHLSKEADADLQSHLMMFYIGNQRSASSILAEQKKNTSQEDKHKALVQMVSLVYDLRDALTSNNWDGMGEILHENWMLKQSLASGITNPMITELYDAARAAGATGGKLLGAGGGGFMLFYCTPDKQDKVRSALQKVRPFHFKFEREGSKLIHYGDQ</sequence>
<dbReference type="GO" id="GO:0005524">
    <property type="term" value="F:ATP binding"/>
    <property type="evidence" value="ECO:0007669"/>
    <property type="project" value="UniProtKB-KW"/>
</dbReference>
<comment type="similarity">
    <text evidence="5">Belongs to the GHMP kinase family.</text>
</comment>
<keyword evidence="1" id="KW-0808">Transferase</keyword>
<accession>A0A6L3ZKU0</accession>
<evidence type="ECO:0000313" key="9">
    <source>
        <dbReference type="Proteomes" id="UP000484164"/>
    </source>
</evidence>
<dbReference type="SUPFAM" id="SSF54211">
    <property type="entry name" value="Ribosomal protein S5 domain 2-like"/>
    <property type="match status" value="1"/>
</dbReference>
<dbReference type="GO" id="GO:0050201">
    <property type="term" value="F:fucokinase activity"/>
    <property type="evidence" value="ECO:0007669"/>
    <property type="project" value="TreeGrafter"/>
</dbReference>
<evidence type="ECO:0000256" key="2">
    <source>
        <dbReference type="ARBA" id="ARBA00022741"/>
    </source>
</evidence>
<evidence type="ECO:0000313" key="8">
    <source>
        <dbReference type="EMBL" id="KAB2818085.1"/>
    </source>
</evidence>
<dbReference type="InterPro" id="IPR052203">
    <property type="entry name" value="GHMP_Kinase-Related"/>
</dbReference>
<gene>
    <name evidence="8" type="ORF">F8C82_06700</name>
</gene>
<dbReference type="PANTHER" id="PTHR32463">
    <property type="entry name" value="L-FUCOSE KINASE"/>
    <property type="match status" value="1"/>
</dbReference>
<protein>
    <submittedName>
        <fullName evidence="8">GHMP kinase</fullName>
    </submittedName>
</protein>
<name>A0A6L3ZKU0_9FLAO</name>
<dbReference type="InterPro" id="IPR006204">
    <property type="entry name" value="GHMP_kinase_N_dom"/>
</dbReference>
<reference evidence="8 9" key="1">
    <citation type="submission" date="2019-10" db="EMBL/GenBank/DDBJ databases">
        <title>Genome sequence of Phaeocystidibacter marisrubri JCM30614 (type strain).</title>
        <authorList>
            <person name="Bowman J.P."/>
        </authorList>
    </citation>
    <scope>NUCLEOTIDE SEQUENCE [LARGE SCALE GENOMIC DNA]</scope>
    <source>
        <strain evidence="8 9">JCM 30614</strain>
    </source>
</reference>
<evidence type="ECO:0000256" key="1">
    <source>
        <dbReference type="ARBA" id="ARBA00022679"/>
    </source>
</evidence>
<dbReference type="Proteomes" id="UP000484164">
    <property type="component" value="Unassembled WGS sequence"/>
</dbReference>
<dbReference type="PRINTS" id="PR00960">
    <property type="entry name" value="LMBPPROTEIN"/>
</dbReference>
<dbReference type="InterPro" id="IPR001174">
    <property type="entry name" value="HddA/FKP"/>
</dbReference>
<dbReference type="Pfam" id="PF00288">
    <property type="entry name" value="GHMP_kinases_N"/>
    <property type="match status" value="1"/>
</dbReference>
<dbReference type="EMBL" id="WBVQ01000001">
    <property type="protein sequence ID" value="KAB2818085.1"/>
    <property type="molecule type" value="Genomic_DNA"/>
</dbReference>
<dbReference type="Pfam" id="PF08544">
    <property type="entry name" value="GHMP_kinases_C"/>
    <property type="match status" value="1"/>
</dbReference>
<feature type="domain" description="GHMP kinase N-terminal" evidence="6">
    <location>
        <begin position="76"/>
        <end position="155"/>
    </location>
</feature>
<organism evidence="8 9">
    <name type="scientific">Phaeocystidibacter marisrubri</name>
    <dbReference type="NCBI Taxonomy" id="1577780"/>
    <lineage>
        <taxon>Bacteria</taxon>
        <taxon>Pseudomonadati</taxon>
        <taxon>Bacteroidota</taxon>
        <taxon>Flavobacteriia</taxon>
        <taxon>Flavobacteriales</taxon>
        <taxon>Phaeocystidibacteraceae</taxon>
        <taxon>Phaeocystidibacter</taxon>
    </lineage>
</organism>
<evidence type="ECO:0000256" key="3">
    <source>
        <dbReference type="ARBA" id="ARBA00022777"/>
    </source>
</evidence>
<dbReference type="GO" id="GO:0042352">
    <property type="term" value="P:GDP-L-fucose salvage"/>
    <property type="evidence" value="ECO:0007669"/>
    <property type="project" value="TreeGrafter"/>
</dbReference>
<proteinExistence type="inferred from homology"/>
<comment type="caution">
    <text evidence="8">The sequence shown here is derived from an EMBL/GenBank/DDBJ whole genome shotgun (WGS) entry which is preliminary data.</text>
</comment>
<dbReference type="PROSITE" id="PS00627">
    <property type="entry name" value="GHMP_KINASES_ATP"/>
    <property type="match status" value="1"/>
</dbReference>
<keyword evidence="4" id="KW-0067">ATP-binding</keyword>
<dbReference type="InterPro" id="IPR014606">
    <property type="entry name" value="Heptose_7-P_kinase"/>
</dbReference>
<feature type="domain" description="GHMP kinase C-terminal" evidence="7">
    <location>
        <begin position="228"/>
        <end position="306"/>
    </location>
</feature>
<dbReference type="OrthoDB" id="9812992at2"/>
<dbReference type="InterPro" id="IPR036554">
    <property type="entry name" value="GHMP_kinase_C_sf"/>
</dbReference>
<dbReference type="InterPro" id="IPR006203">
    <property type="entry name" value="GHMP_knse_ATP-bd_CS"/>
</dbReference>
<keyword evidence="9" id="KW-1185">Reference proteome</keyword>
<dbReference type="RefSeq" id="WP_151692773.1">
    <property type="nucleotide sequence ID" value="NZ_BMGX01000002.1"/>
</dbReference>
<keyword evidence="3 8" id="KW-0418">Kinase</keyword>
<evidence type="ECO:0000256" key="5">
    <source>
        <dbReference type="ARBA" id="ARBA00038121"/>
    </source>
</evidence>